<sequence length="84" mass="9350">MELTHNCALDIMLYLETNLKLNGNIDSVKLVKALNRYSETYVLYNISQLLNSGYISALALETLASTAYIITDITPAGHAYINDH</sequence>
<proteinExistence type="predicted"/>
<reference evidence="1 2" key="1">
    <citation type="journal article" date="2017" name="BMC Genomics">
        <title>Comparative and functional genomics of the Lactococcus lactis taxon; insights into evolution and niche adaptation.</title>
        <authorList>
            <person name="Kelleher P."/>
            <person name="Bottacini F."/>
            <person name="Mahony J."/>
            <person name="Kilcawley K.N."/>
            <person name="van Sinderen D."/>
        </authorList>
    </citation>
    <scope>NUCLEOTIDE SEQUENCE [LARGE SCALE GENOMIC DNA]</scope>
    <source>
        <strain evidence="1 2">UC11</strain>
    </source>
</reference>
<name>A0AAC9R5R9_LACLL</name>
<accession>A0AAC9R5R9</accession>
<dbReference type="EMBL" id="CP015904">
    <property type="protein sequence ID" value="ARE13876.1"/>
    <property type="molecule type" value="Genomic_DNA"/>
</dbReference>
<protein>
    <recommendedName>
        <fullName evidence="3">DUF2513 domain-containing protein</fullName>
    </recommendedName>
</protein>
<evidence type="ECO:0008006" key="3">
    <source>
        <dbReference type="Google" id="ProtNLM"/>
    </source>
</evidence>
<evidence type="ECO:0000313" key="1">
    <source>
        <dbReference type="EMBL" id="ARE13876.1"/>
    </source>
</evidence>
<gene>
    <name evidence="1" type="ORF">LLUC11_1547</name>
</gene>
<dbReference type="AlphaFoldDB" id="A0AAC9R5R9"/>
<evidence type="ECO:0000313" key="2">
    <source>
        <dbReference type="Proteomes" id="UP000192067"/>
    </source>
</evidence>
<organism evidence="1 2">
    <name type="scientific">Lactococcus lactis subsp. lactis</name>
    <name type="common">Streptococcus lactis</name>
    <dbReference type="NCBI Taxonomy" id="1360"/>
    <lineage>
        <taxon>Bacteria</taxon>
        <taxon>Bacillati</taxon>
        <taxon>Bacillota</taxon>
        <taxon>Bacilli</taxon>
        <taxon>Lactobacillales</taxon>
        <taxon>Streptococcaceae</taxon>
        <taxon>Lactococcus</taxon>
    </lineage>
</organism>
<dbReference type="RefSeq" id="WP_082225082.1">
    <property type="nucleotide sequence ID" value="NZ_CP015903.2"/>
</dbReference>
<dbReference type="Proteomes" id="UP000192067">
    <property type="component" value="Chromosome"/>
</dbReference>